<accession>W1NVT4</accession>
<keyword evidence="3" id="KW-1185">Reference proteome</keyword>
<evidence type="ECO:0000313" key="2">
    <source>
        <dbReference type="EMBL" id="ERM98784.1"/>
    </source>
</evidence>
<dbReference type="AlphaFoldDB" id="W1NVT4"/>
<organism evidence="2 3">
    <name type="scientific">Amborella trichopoda</name>
    <dbReference type="NCBI Taxonomy" id="13333"/>
    <lineage>
        <taxon>Eukaryota</taxon>
        <taxon>Viridiplantae</taxon>
        <taxon>Streptophyta</taxon>
        <taxon>Embryophyta</taxon>
        <taxon>Tracheophyta</taxon>
        <taxon>Spermatophyta</taxon>
        <taxon>Magnoliopsida</taxon>
        <taxon>Amborellales</taxon>
        <taxon>Amborellaceae</taxon>
        <taxon>Amborella</taxon>
    </lineage>
</organism>
<gene>
    <name evidence="2" type="ORF">AMTR_s00093p00047340</name>
</gene>
<dbReference type="Gramene" id="ERM98784">
    <property type="protein sequence ID" value="ERM98784"/>
    <property type="gene ID" value="AMTR_s00093p00047340"/>
</dbReference>
<evidence type="ECO:0000313" key="3">
    <source>
        <dbReference type="Proteomes" id="UP000017836"/>
    </source>
</evidence>
<sequence>MPYQKFDGKVPKHRSRSMGDLRDQRPYAVPTRANAIPNGVKPRIPIVKLQGDTSAIFTSIRS</sequence>
<name>W1NVT4_AMBTC</name>
<dbReference type="Proteomes" id="UP000017836">
    <property type="component" value="Unassembled WGS sequence"/>
</dbReference>
<dbReference type="HOGENOM" id="CLU_2907102_0_0_1"/>
<feature type="compositionally biased region" description="Basic and acidic residues" evidence="1">
    <location>
        <begin position="1"/>
        <end position="10"/>
    </location>
</feature>
<reference evidence="3" key="1">
    <citation type="journal article" date="2013" name="Science">
        <title>The Amborella genome and the evolution of flowering plants.</title>
        <authorList>
            <consortium name="Amborella Genome Project"/>
        </authorList>
    </citation>
    <scope>NUCLEOTIDE SEQUENCE [LARGE SCALE GENOMIC DNA]</scope>
</reference>
<proteinExistence type="predicted"/>
<protein>
    <submittedName>
        <fullName evidence="2">Uncharacterized protein</fullName>
    </submittedName>
</protein>
<feature type="region of interest" description="Disordered" evidence="1">
    <location>
        <begin position="1"/>
        <end position="24"/>
    </location>
</feature>
<dbReference type="EMBL" id="KI395256">
    <property type="protein sequence ID" value="ERM98784.1"/>
    <property type="molecule type" value="Genomic_DNA"/>
</dbReference>
<evidence type="ECO:0000256" key="1">
    <source>
        <dbReference type="SAM" id="MobiDB-lite"/>
    </source>
</evidence>